<evidence type="ECO:0000256" key="1">
    <source>
        <dbReference type="SAM" id="MobiDB-lite"/>
    </source>
</evidence>
<dbReference type="InterPro" id="IPR001387">
    <property type="entry name" value="Cro/C1-type_HTH"/>
</dbReference>
<reference evidence="3" key="1">
    <citation type="submission" date="2017-12" db="EMBL/GenBank/DDBJ databases">
        <title>Sequencing the genomes of 1000 Actinobacteria strains.</title>
        <authorList>
            <person name="Klenk H.-P."/>
        </authorList>
    </citation>
    <scope>NUCLEOTIDE SEQUENCE [LARGE SCALE GENOMIC DNA]</scope>
    <source>
        <strain evidence="3">DSM 44228</strain>
    </source>
</reference>
<dbReference type="Gene3D" id="1.10.260.40">
    <property type="entry name" value="lambda repressor-like DNA-binding domains"/>
    <property type="match status" value="1"/>
</dbReference>
<dbReference type="SMART" id="SM00530">
    <property type="entry name" value="HTH_XRE"/>
    <property type="match status" value="1"/>
</dbReference>
<protein>
    <submittedName>
        <fullName evidence="3">Helix-turn-helix protein</fullName>
    </submittedName>
</protein>
<evidence type="ECO:0000313" key="3">
    <source>
        <dbReference type="EMBL" id="PKW15293.1"/>
    </source>
</evidence>
<dbReference type="InterPro" id="IPR010982">
    <property type="entry name" value="Lambda_DNA-bd_dom_sf"/>
</dbReference>
<gene>
    <name evidence="3" type="ORF">A8926_2986</name>
</gene>
<dbReference type="GO" id="GO:0003677">
    <property type="term" value="F:DNA binding"/>
    <property type="evidence" value="ECO:0007669"/>
    <property type="project" value="InterPro"/>
</dbReference>
<accession>A0A2N3XX87</accession>
<name>A0A2N3XX87_SACSN</name>
<dbReference type="PROSITE" id="PS50943">
    <property type="entry name" value="HTH_CROC1"/>
    <property type="match status" value="1"/>
</dbReference>
<sequence>MSAGETWSATKIRANIGPPPRPDGRETRGRLPGPVGAARDPLGESRFTGRAVLEVPVPRSSISITAGGWKHLGVYMSSTEDLDIGLVLREARNDVKMSLEDMAKATHFGKSTLGHVETGRRRATPEIIEAYERAIQEAGGEVFKRDITHPGLAKIRGAKLANLSRAIREGDPDIIARAPTAHSTDLAIIHKADPESFSNIRRWMLEGETSTLRTNALAILAKTPGEDNARAVIEVLETDEKVRNLCLTSEISRLLQLDWGQCKILARDVAAVPNPRKLAKKLAREVTDPNDTESRWCGVYMLRELTPVLGR</sequence>
<dbReference type="EMBL" id="PJNB01000001">
    <property type="protein sequence ID" value="PKW15293.1"/>
    <property type="molecule type" value="Genomic_DNA"/>
</dbReference>
<feature type="region of interest" description="Disordered" evidence="1">
    <location>
        <begin position="1"/>
        <end position="42"/>
    </location>
</feature>
<proteinExistence type="predicted"/>
<feature type="domain" description="HTH cro/C1-type" evidence="2">
    <location>
        <begin position="88"/>
        <end position="142"/>
    </location>
</feature>
<keyword evidence="4" id="KW-1185">Reference proteome</keyword>
<evidence type="ECO:0000313" key="4">
    <source>
        <dbReference type="Proteomes" id="UP000233786"/>
    </source>
</evidence>
<evidence type="ECO:0000259" key="2">
    <source>
        <dbReference type="PROSITE" id="PS50943"/>
    </source>
</evidence>
<comment type="caution">
    <text evidence="3">The sequence shown here is derived from an EMBL/GenBank/DDBJ whole genome shotgun (WGS) entry which is preliminary data.</text>
</comment>
<dbReference type="STRING" id="994479.GCA_000194155_02454"/>
<dbReference type="CDD" id="cd00093">
    <property type="entry name" value="HTH_XRE"/>
    <property type="match status" value="1"/>
</dbReference>
<dbReference type="Proteomes" id="UP000233786">
    <property type="component" value="Unassembled WGS sequence"/>
</dbReference>
<dbReference type="AlphaFoldDB" id="A0A2N3XX87"/>
<dbReference type="SUPFAM" id="SSF47413">
    <property type="entry name" value="lambda repressor-like DNA-binding domains"/>
    <property type="match status" value="1"/>
</dbReference>
<dbReference type="Pfam" id="PF13560">
    <property type="entry name" value="HTH_31"/>
    <property type="match status" value="1"/>
</dbReference>
<organism evidence="3 4">
    <name type="scientific">Saccharopolyspora spinosa</name>
    <dbReference type="NCBI Taxonomy" id="60894"/>
    <lineage>
        <taxon>Bacteria</taxon>
        <taxon>Bacillati</taxon>
        <taxon>Actinomycetota</taxon>
        <taxon>Actinomycetes</taxon>
        <taxon>Pseudonocardiales</taxon>
        <taxon>Pseudonocardiaceae</taxon>
        <taxon>Saccharopolyspora</taxon>
    </lineage>
</organism>